<protein>
    <recommendedName>
        <fullName evidence="1">Putative endonuclease SegE-like GIY-YIG domain-containing protein</fullName>
    </recommendedName>
</protein>
<dbReference type="InterPro" id="IPR045566">
    <property type="entry name" value="SegE-like_GIY-YIG"/>
</dbReference>
<evidence type="ECO:0000259" key="1">
    <source>
        <dbReference type="Pfam" id="PF19835"/>
    </source>
</evidence>
<dbReference type="GeneID" id="40085705"/>
<reference evidence="2 3" key="1">
    <citation type="submission" date="2017-08" db="EMBL/GenBank/DDBJ databases">
        <title>Characterization and complete genome sequence of novel bacteriophage infecting the causal agent of bacterial fruit blotch, Acidovorax citrulli.</title>
        <authorList>
            <person name="Midani A.R."/>
            <person name="Park S.-H."/>
            <person name="Choi T.-J."/>
        </authorList>
    </citation>
    <scope>NUCLEOTIDE SEQUENCE [LARGE SCALE GENOMIC DNA]</scope>
</reference>
<dbReference type="Gene3D" id="3.40.1440.10">
    <property type="entry name" value="GIY-YIG endonuclease"/>
    <property type="match status" value="1"/>
</dbReference>
<feature type="domain" description="Putative endonuclease SegE-like GIY-YIG" evidence="1">
    <location>
        <begin position="8"/>
        <end position="124"/>
    </location>
</feature>
<dbReference type="OrthoDB" id="10950at10239"/>
<name>A0A218M3D2_9CAUD</name>
<evidence type="ECO:0000313" key="3">
    <source>
        <dbReference type="Proteomes" id="UP000224101"/>
    </source>
</evidence>
<dbReference type="Pfam" id="PF19835">
    <property type="entry name" value="SegE_GIY-YIG"/>
    <property type="match status" value="1"/>
</dbReference>
<dbReference type="InterPro" id="IPR035901">
    <property type="entry name" value="GIY-YIG_endonuc_sf"/>
</dbReference>
<dbReference type="Proteomes" id="UP000224101">
    <property type="component" value="Segment"/>
</dbReference>
<accession>A0A218M3D2</accession>
<dbReference type="RefSeq" id="YP_009609620.1">
    <property type="nucleotide sequence ID" value="NC_041997.1"/>
</dbReference>
<keyword evidence="3" id="KW-1185">Reference proteome</keyword>
<dbReference type="KEGG" id="vg:40085705"/>
<organism evidence="2 3">
    <name type="scientific">Acidovorax phage ACP17</name>
    <dbReference type="NCBI Taxonomy" id="2010329"/>
    <lineage>
        <taxon>Viruses</taxon>
        <taxon>Duplodnaviria</taxon>
        <taxon>Heunggongvirae</taxon>
        <taxon>Uroviricota</taxon>
        <taxon>Caudoviricetes</taxon>
        <taxon>Busanvirus</taxon>
        <taxon>Busanvirus ACP17</taxon>
    </lineage>
</organism>
<dbReference type="EMBL" id="KY979132">
    <property type="protein sequence ID" value="ASD50554.1"/>
    <property type="molecule type" value="Genomic_DNA"/>
</dbReference>
<proteinExistence type="predicted"/>
<sequence>MIYESNPWMFHGQPFLEVPKGVVSFVYKLTHAETGKAYIGKKGFFFAKTKQVKGKKKRVKVDSDWREYFSSSDEIKAMVADGQHFTREILHLCYGTGEANYLEAREQMDNRVLENPDKWFNLQIQCRVHHTHLKKMSARV</sequence>
<evidence type="ECO:0000313" key="2">
    <source>
        <dbReference type="EMBL" id="ASD50554.1"/>
    </source>
</evidence>